<sequence>MRRRRSKPIGRQPGKRGDSGELQPAAATLWREWRTRGSLVAMHKKEFQLTAAAGARPRRRRPFAAHVYSPV</sequence>
<organism evidence="2 3">
    <name type="scientific">Steinernema carpocapsae</name>
    <name type="common">Entomopathogenic nematode</name>
    <dbReference type="NCBI Taxonomy" id="34508"/>
    <lineage>
        <taxon>Eukaryota</taxon>
        <taxon>Metazoa</taxon>
        <taxon>Ecdysozoa</taxon>
        <taxon>Nematoda</taxon>
        <taxon>Chromadorea</taxon>
        <taxon>Rhabditida</taxon>
        <taxon>Tylenchina</taxon>
        <taxon>Panagrolaimomorpha</taxon>
        <taxon>Strongyloidoidea</taxon>
        <taxon>Steinernematidae</taxon>
        <taxon>Steinernema</taxon>
    </lineage>
</organism>
<evidence type="ECO:0000313" key="2">
    <source>
        <dbReference type="EMBL" id="TKR95731.1"/>
    </source>
</evidence>
<evidence type="ECO:0000256" key="1">
    <source>
        <dbReference type="SAM" id="MobiDB-lite"/>
    </source>
</evidence>
<accession>A0A4U5PHD8</accession>
<name>A0A4U5PHD8_STECR</name>
<protein>
    <submittedName>
        <fullName evidence="2">Uncharacterized protein</fullName>
    </submittedName>
</protein>
<gene>
    <name evidence="2" type="ORF">L596_009859</name>
</gene>
<keyword evidence="3" id="KW-1185">Reference proteome</keyword>
<feature type="region of interest" description="Disordered" evidence="1">
    <location>
        <begin position="52"/>
        <end position="71"/>
    </location>
</feature>
<dbReference type="AlphaFoldDB" id="A0A4U5PHD8"/>
<reference evidence="2 3" key="1">
    <citation type="journal article" date="2015" name="Genome Biol.">
        <title>Comparative genomics of Steinernema reveals deeply conserved gene regulatory networks.</title>
        <authorList>
            <person name="Dillman A.R."/>
            <person name="Macchietto M."/>
            <person name="Porter C.F."/>
            <person name="Rogers A."/>
            <person name="Williams B."/>
            <person name="Antoshechkin I."/>
            <person name="Lee M.M."/>
            <person name="Goodwin Z."/>
            <person name="Lu X."/>
            <person name="Lewis E.E."/>
            <person name="Goodrich-Blair H."/>
            <person name="Stock S.P."/>
            <person name="Adams B.J."/>
            <person name="Sternberg P.W."/>
            <person name="Mortazavi A."/>
        </authorList>
    </citation>
    <scope>NUCLEOTIDE SEQUENCE [LARGE SCALE GENOMIC DNA]</scope>
    <source>
        <strain evidence="2 3">ALL</strain>
    </source>
</reference>
<feature type="region of interest" description="Disordered" evidence="1">
    <location>
        <begin position="1"/>
        <end position="24"/>
    </location>
</feature>
<reference evidence="2 3" key="2">
    <citation type="journal article" date="2019" name="G3 (Bethesda)">
        <title>Hybrid Assembly of the Genome of the Entomopathogenic Nematode Steinernema carpocapsae Identifies the X-Chromosome.</title>
        <authorList>
            <person name="Serra L."/>
            <person name="Macchietto M."/>
            <person name="Macias-Munoz A."/>
            <person name="McGill C.J."/>
            <person name="Rodriguez I.M."/>
            <person name="Rodriguez B."/>
            <person name="Murad R."/>
            <person name="Mortazavi A."/>
        </authorList>
    </citation>
    <scope>NUCLEOTIDE SEQUENCE [LARGE SCALE GENOMIC DNA]</scope>
    <source>
        <strain evidence="2 3">ALL</strain>
    </source>
</reference>
<evidence type="ECO:0000313" key="3">
    <source>
        <dbReference type="Proteomes" id="UP000298663"/>
    </source>
</evidence>
<dbReference type="EMBL" id="AZBU02000002">
    <property type="protein sequence ID" value="TKR95731.1"/>
    <property type="molecule type" value="Genomic_DNA"/>
</dbReference>
<comment type="caution">
    <text evidence="2">The sequence shown here is derived from an EMBL/GenBank/DDBJ whole genome shotgun (WGS) entry which is preliminary data.</text>
</comment>
<dbReference type="Proteomes" id="UP000298663">
    <property type="component" value="Unassembled WGS sequence"/>
</dbReference>
<proteinExistence type="predicted"/>